<sequence length="131" mass="14490">MTTPGLAAEPPRLGALEAQVMDALWDHGPGTIRDIINRLSHDPAYTTIATVLRNLDGKKLVTALRQGHSTRYEARIPREEHVASVMRHALESSRDRTASMLHFIDTIPPTDLDLLRNYLRARTDGADGGGR</sequence>
<dbReference type="GO" id="GO:0045892">
    <property type="term" value="P:negative regulation of DNA-templated transcription"/>
    <property type="evidence" value="ECO:0007669"/>
    <property type="project" value="InterPro"/>
</dbReference>
<dbReference type="RefSeq" id="WP_115931386.1">
    <property type="nucleotide sequence ID" value="NZ_QREH01000001.1"/>
</dbReference>
<keyword evidence="6" id="KW-1185">Reference proteome</keyword>
<accession>A0A3D9LBK2</accession>
<dbReference type="SUPFAM" id="SSF46785">
    <property type="entry name" value="Winged helix' DNA-binding domain"/>
    <property type="match status" value="1"/>
</dbReference>
<dbReference type="PIRSF" id="PIRSF019455">
    <property type="entry name" value="CopR_AtkY"/>
    <property type="match status" value="1"/>
</dbReference>
<organism evidence="5 6">
    <name type="scientific">Citricoccus muralis</name>
    <dbReference type="NCBI Taxonomy" id="169134"/>
    <lineage>
        <taxon>Bacteria</taxon>
        <taxon>Bacillati</taxon>
        <taxon>Actinomycetota</taxon>
        <taxon>Actinomycetes</taxon>
        <taxon>Micrococcales</taxon>
        <taxon>Micrococcaceae</taxon>
        <taxon>Citricoccus</taxon>
    </lineage>
</organism>
<reference evidence="5 6" key="1">
    <citation type="submission" date="2018-07" db="EMBL/GenBank/DDBJ databases">
        <title>Sequencing the genomes of 1000 actinobacteria strains.</title>
        <authorList>
            <person name="Klenk H.-P."/>
        </authorList>
    </citation>
    <scope>NUCLEOTIDE SEQUENCE [LARGE SCALE GENOMIC DNA]</scope>
    <source>
        <strain evidence="5 6">DSM 14442</strain>
    </source>
</reference>
<dbReference type="Gene3D" id="6.10.140.850">
    <property type="match status" value="1"/>
</dbReference>
<proteinExistence type="inferred from homology"/>
<comment type="caution">
    <text evidence="5">The sequence shown here is derived from an EMBL/GenBank/DDBJ whole genome shotgun (WGS) entry which is preliminary data.</text>
</comment>
<evidence type="ECO:0000313" key="5">
    <source>
        <dbReference type="EMBL" id="REE03240.1"/>
    </source>
</evidence>
<evidence type="ECO:0000256" key="2">
    <source>
        <dbReference type="ARBA" id="ARBA00023015"/>
    </source>
</evidence>
<keyword evidence="4" id="KW-0804">Transcription</keyword>
<evidence type="ECO:0000313" key="6">
    <source>
        <dbReference type="Proteomes" id="UP000256727"/>
    </source>
</evidence>
<dbReference type="InterPro" id="IPR036390">
    <property type="entry name" value="WH_DNA-bd_sf"/>
</dbReference>
<dbReference type="Proteomes" id="UP000256727">
    <property type="component" value="Unassembled WGS sequence"/>
</dbReference>
<protein>
    <submittedName>
        <fullName evidence="5">Putative transcriptional regulator</fullName>
    </submittedName>
</protein>
<gene>
    <name evidence="5" type="ORF">C8E99_1046</name>
</gene>
<dbReference type="AlphaFoldDB" id="A0A3D9LBK2"/>
<evidence type="ECO:0000256" key="3">
    <source>
        <dbReference type="ARBA" id="ARBA00023125"/>
    </source>
</evidence>
<comment type="similarity">
    <text evidence="1">Belongs to the BlaI transcriptional regulatory family.</text>
</comment>
<name>A0A3D9LBK2_9MICC</name>
<dbReference type="InterPro" id="IPR005650">
    <property type="entry name" value="BlaI_family"/>
</dbReference>
<dbReference type="OrthoDB" id="9813987at2"/>
<dbReference type="InterPro" id="IPR036388">
    <property type="entry name" value="WH-like_DNA-bd_sf"/>
</dbReference>
<keyword evidence="3" id="KW-0238">DNA-binding</keyword>
<dbReference type="GO" id="GO:0003677">
    <property type="term" value="F:DNA binding"/>
    <property type="evidence" value="ECO:0007669"/>
    <property type="project" value="UniProtKB-KW"/>
</dbReference>
<dbReference type="Pfam" id="PF03965">
    <property type="entry name" value="Penicillinase_R"/>
    <property type="match status" value="1"/>
</dbReference>
<dbReference type="EMBL" id="QREH01000001">
    <property type="protein sequence ID" value="REE03240.1"/>
    <property type="molecule type" value="Genomic_DNA"/>
</dbReference>
<keyword evidence="2" id="KW-0805">Transcription regulation</keyword>
<evidence type="ECO:0000256" key="1">
    <source>
        <dbReference type="ARBA" id="ARBA00011046"/>
    </source>
</evidence>
<evidence type="ECO:0000256" key="4">
    <source>
        <dbReference type="ARBA" id="ARBA00023163"/>
    </source>
</evidence>
<dbReference type="Gene3D" id="1.10.10.10">
    <property type="entry name" value="Winged helix-like DNA-binding domain superfamily/Winged helix DNA-binding domain"/>
    <property type="match status" value="1"/>
</dbReference>